<evidence type="ECO:0000313" key="3">
    <source>
        <dbReference type="Proteomes" id="UP001187192"/>
    </source>
</evidence>
<feature type="transmembrane region" description="Helical" evidence="1">
    <location>
        <begin position="27"/>
        <end position="44"/>
    </location>
</feature>
<dbReference type="Gramene" id="FCD_00005045-RA">
    <property type="protein sequence ID" value="FCD_00005045-RA:cds"/>
    <property type="gene ID" value="FCD_00005045"/>
</dbReference>
<dbReference type="Proteomes" id="UP001187192">
    <property type="component" value="Unassembled WGS sequence"/>
</dbReference>
<protein>
    <submittedName>
        <fullName evidence="2">Uncharacterized protein</fullName>
    </submittedName>
</protein>
<comment type="caution">
    <text evidence="2">The sequence shown here is derived from an EMBL/GenBank/DDBJ whole genome shotgun (WGS) entry which is preliminary data.</text>
</comment>
<gene>
    <name evidence="2" type="ORF">TIFTF001_008180</name>
</gene>
<keyword evidence="1" id="KW-1133">Transmembrane helix</keyword>
<dbReference type="EMBL" id="BTGU01000009">
    <property type="protein sequence ID" value="GMN38943.1"/>
    <property type="molecule type" value="Genomic_DNA"/>
</dbReference>
<name>A0AA87ZMJ9_FICCA</name>
<accession>A0AA87ZMJ9</accession>
<keyword evidence="1" id="KW-0812">Transmembrane</keyword>
<keyword evidence="3" id="KW-1185">Reference proteome</keyword>
<evidence type="ECO:0000313" key="2">
    <source>
        <dbReference type="EMBL" id="GMN38943.1"/>
    </source>
</evidence>
<proteinExistence type="predicted"/>
<keyword evidence="1" id="KW-0472">Membrane</keyword>
<sequence length="57" mass="6157">MTTVSKVGESSTVSKPNSEKEMVKKDVVGAFAMGCLVSALATILRETTENFIYVNDE</sequence>
<evidence type="ECO:0000256" key="1">
    <source>
        <dbReference type="SAM" id="Phobius"/>
    </source>
</evidence>
<dbReference type="AlphaFoldDB" id="A0AA87ZMJ9"/>
<organism evidence="2 3">
    <name type="scientific">Ficus carica</name>
    <name type="common">Common fig</name>
    <dbReference type="NCBI Taxonomy" id="3494"/>
    <lineage>
        <taxon>Eukaryota</taxon>
        <taxon>Viridiplantae</taxon>
        <taxon>Streptophyta</taxon>
        <taxon>Embryophyta</taxon>
        <taxon>Tracheophyta</taxon>
        <taxon>Spermatophyta</taxon>
        <taxon>Magnoliopsida</taxon>
        <taxon>eudicotyledons</taxon>
        <taxon>Gunneridae</taxon>
        <taxon>Pentapetalae</taxon>
        <taxon>rosids</taxon>
        <taxon>fabids</taxon>
        <taxon>Rosales</taxon>
        <taxon>Moraceae</taxon>
        <taxon>Ficeae</taxon>
        <taxon>Ficus</taxon>
    </lineage>
</organism>
<reference evidence="2" key="1">
    <citation type="submission" date="2023-07" db="EMBL/GenBank/DDBJ databases">
        <title>draft genome sequence of fig (Ficus carica).</title>
        <authorList>
            <person name="Takahashi T."/>
            <person name="Nishimura K."/>
        </authorList>
    </citation>
    <scope>NUCLEOTIDE SEQUENCE</scope>
</reference>